<accession>A0A1D2JDM1</accession>
<dbReference type="Proteomes" id="UP000242814">
    <property type="component" value="Unassembled WGS sequence"/>
</dbReference>
<dbReference type="AlphaFoldDB" id="A0A1D2JDM1"/>
<evidence type="ECO:0000313" key="3">
    <source>
        <dbReference type="EMBL" id="ODH27250.1"/>
    </source>
</evidence>
<reference evidence="3 4" key="1">
    <citation type="submission" date="2016-06" db="EMBL/GenBank/DDBJ databases">
        <authorList>
            <person name="Kjaerup R.B."/>
            <person name="Dalgaard T.S."/>
            <person name="Juul-Madsen H.R."/>
        </authorList>
    </citation>
    <scope>NUCLEOTIDE SEQUENCE [LARGE SCALE GENOMIC DNA]</scope>
    <source>
        <strain evidence="3 4">Pb300</strain>
    </source>
</reference>
<evidence type="ECO:0000259" key="2">
    <source>
        <dbReference type="Pfam" id="PF22980"/>
    </source>
</evidence>
<feature type="region of interest" description="Disordered" evidence="1">
    <location>
        <begin position="90"/>
        <end position="132"/>
    </location>
</feature>
<dbReference type="EMBL" id="LZYO01000164">
    <property type="protein sequence ID" value="ODH27250.1"/>
    <property type="molecule type" value="Genomic_DNA"/>
</dbReference>
<evidence type="ECO:0000256" key="1">
    <source>
        <dbReference type="SAM" id="MobiDB-lite"/>
    </source>
</evidence>
<feature type="domain" description="Myb-like DNA-binding" evidence="2">
    <location>
        <begin position="20"/>
        <end position="66"/>
    </location>
</feature>
<dbReference type="VEuPathDB" id="FungiDB:PADG_08420"/>
<name>A0A1D2JDM1_PARBR</name>
<organism evidence="3 4">
    <name type="scientific">Paracoccidioides brasiliensis</name>
    <dbReference type="NCBI Taxonomy" id="121759"/>
    <lineage>
        <taxon>Eukaryota</taxon>
        <taxon>Fungi</taxon>
        <taxon>Dikarya</taxon>
        <taxon>Ascomycota</taxon>
        <taxon>Pezizomycotina</taxon>
        <taxon>Eurotiomycetes</taxon>
        <taxon>Eurotiomycetidae</taxon>
        <taxon>Onygenales</taxon>
        <taxon>Ajellomycetaceae</taxon>
        <taxon>Paracoccidioides</taxon>
    </lineage>
</organism>
<dbReference type="Pfam" id="PF22980">
    <property type="entry name" value="Myb_DNA-bind_8"/>
    <property type="match status" value="1"/>
</dbReference>
<evidence type="ECO:0000313" key="4">
    <source>
        <dbReference type="Proteomes" id="UP000242814"/>
    </source>
</evidence>
<dbReference type="VEuPathDB" id="FungiDB:PABG_07349"/>
<proteinExistence type="predicted"/>
<feature type="compositionally biased region" description="Basic and acidic residues" evidence="1">
    <location>
        <begin position="98"/>
        <end position="116"/>
    </location>
</feature>
<dbReference type="InterPro" id="IPR054505">
    <property type="entry name" value="Myb_DNA-bind_8"/>
</dbReference>
<gene>
    <name evidence="3" type="ORF">ACO22_04247</name>
</gene>
<protein>
    <recommendedName>
        <fullName evidence="2">Myb-like DNA-binding domain-containing protein</fullName>
    </recommendedName>
</protein>
<feature type="compositionally biased region" description="Basic residues" evidence="1">
    <location>
        <begin position="117"/>
        <end position="130"/>
    </location>
</feature>
<comment type="caution">
    <text evidence="3">The sequence shown here is derived from an EMBL/GenBank/DDBJ whole genome shotgun (WGS) entry which is preliminary data.</text>
</comment>
<sequence length="160" mass="17081">MADINGTAVESPENKARASDALFMMECMKHLQTPATIDIAAVAKALNYSHTGSVANRIRGIKKRFNLQQHLTCSNVSAGGEAFTLRKGAKVSSKPIKTKMESAEEGGGDIKTEKAKAGRKPCAKQPRKPKAPVTVDDIVVDSTAIIKDEEVSAQVTENVS</sequence>